<organism evidence="2 3">
    <name type="scientific">Rhizoctonia solani virus 717</name>
    <dbReference type="NCBI Taxonomy" id="46618"/>
    <lineage>
        <taxon>Viruses</taxon>
        <taxon>Riboviria</taxon>
        <taxon>Orthornavirae</taxon>
        <taxon>Pisuviricota</taxon>
        <taxon>Duplopiviricetes</taxon>
        <taxon>Durnavirales</taxon>
        <taxon>Partitiviridae</taxon>
        <taxon>Betapartitivirus</taxon>
        <taxon>Betapartitivirus rhiso</taxon>
    </lineage>
</organism>
<sequence length="683" mass="76420">MPSPKISLQDRLSKVTNLNPEVKFTQGDKIPDRAIDFHEVYKANSSSKIDSANVFTIDVLPNFVPILCFVIYHANVYSTDINKHGHSKTSVPTFVSYCMSIIYGYFLLSDMYVRPSPSVFASSWKNSTFRDNFATFLASLPVPEFLLPILTSFHPFADDTRHNVIFVASAAGYRYEQHFGKIIPTLAFYNIHDIVCEQPSNAQKFDILNALYSKAIYHITATNFNASLANYIGYGYNNAAARTNDRGHSTGKLFQVFESLFSPVLFRDYHKRHSLASISLEPPTFATSAFNVYDWLFAATRDNLAEQKIVLSSVKSFVLDSVKCSGTLADAFTASTGAQITRHGYSLMSLPTAHGKNLIDANGDLISSAKLSATDRQISRSARDIAIEIGFLPPIDATPSHKQPQPQALDNKDQPIPDSHVSNASWPWNLLHSTLNPPTAPKLSDVIQVPSPETEFEIFDSDRHHYPPVRVLNFPDDSTVDAHLATLTGMVIESFEIDGSVVAHPDAHLSNGVDNTWFAVSAISLRYVYQYNTLQNGNASPIRARSRVFRPTQGAHPIATLFVDRTQINLPRPAPYLYDQLVNNTLPGLTIVQNATWIAKVKSFLGSNVSHRLRRTENTYPGFDDRDIYVWSPYSYTPVSPRDDADIDYSEQVTYFLTNLRTIFGTRNRMIEVQNSLEVMPVM</sequence>
<reference evidence="2 3" key="1">
    <citation type="journal article" date="2000" name="J. Gen. Virol.">
        <title>Molecular characterization of the genome of a partitivirus from the basidiomycete Rhizoctonia solani.</title>
        <authorList>
            <person name="Strauss E.E."/>
            <person name="Lakshman D.K."/>
            <person name="Tavantzis S.M."/>
        </authorList>
    </citation>
    <scope>NUCLEOTIDE SEQUENCE [LARGE SCALE GENOMIC DNA]</scope>
    <source>
        <strain evidence="2 3">Rhizoctonia solani 717 partitivirus</strain>
    </source>
</reference>
<dbReference type="RefSeq" id="NP_620660.1">
    <property type="nucleotide sequence ID" value="NC_003802.1"/>
</dbReference>
<keyword evidence="3" id="KW-1185">Reference proteome</keyword>
<evidence type="ECO:0000256" key="1">
    <source>
        <dbReference type="SAM" id="MobiDB-lite"/>
    </source>
</evidence>
<dbReference type="InterPro" id="IPR058242">
    <property type="entry name" value="Capsid_partitivirus"/>
</dbReference>
<dbReference type="Proteomes" id="UP000243271">
    <property type="component" value="Genome"/>
</dbReference>
<dbReference type="KEGG" id="vg:993305"/>
<dbReference type="EMBL" id="AF133291">
    <property type="protein sequence ID" value="AAF40300.1"/>
    <property type="molecule type" value="mRNA"/>
</dbReference>
<proteinExistence type="evidence at transcript level"/>
<dbReference type="Pfam" id="PF25666">
    <property type="entry name" value="Partiti_capsid"/>
    <property type="match status" value="1"/>
</dbReference>
<dbReference type="OrthoDB" id="1845at10239"/>
<accession>Q9JE42</accession>
<dbReference type="GeneID" id="993305"/>
<evidence type="ECO:0000313" key="2">
    <source>
        <dbReference type="EMBL" id="AAF40300.1"/>
    </source>
</evidence>
<protein>
    <submittedName>
        <fullName evidence="2">Putative capsid protein</fullName>
    </submittedName>
</protein>
<feature type="region of interest" description="Disordered" evidence="1">
    <location>
        <begin position="394"/>
        <end position="418"/>
    </location>
</feature>
<name>Q9JE42_9VIRU</name>
<evidence type="ECO:0000313" key="3">
    <source>
        <dbReference type="Proteomes" id="UP000243271"/>
    </source>
</evidence>